<keyword evidence="2" id="KW-1185">Reference proteome</keyword>
<dbReference type="Proteomes" id="UP001314170">
    <property type="component" value="Unassembled WGS sequence"/>
</dbReference>
<protein>
    <submittedName>
        <fullName evidence="1">Uncharacterized protein</fullName>
    </submittedName>
</protein>
<comment type="caution">
    <text evidence="1">The sequence shown here is derived from an EMBL/GenBank/DDBJ whole genome shotgun (WGS) entry which is preliminary data.</text>
</comment>
<dbReference type="EMBL" id="CAWUPB010000851">
    <property type="protein sequence ID" value="CAK7327007.1"/>
    <property type="molecule type" value="Genomic_DNA"/>
</dbReference>
<organism evidence="1 2">
    <name type="scientific">Dovyalis caffra</name>
    <dbReference type="NCBI Taxonomy" id="77055"/>
    <lineage>
        <taxon>Eukaryota</taxon>
        <taxon>Viridiplantae</taxon>
        <taxon>Streptophyta</taxon>
        <taxon>Embryophyta</taxon>
        <taxon>Tracheophyta</taxon>
        <taxon>Spermatophyta</taxon>
        <taxon>Magnoliopsida</taxon>
        <taxon>eudicotyledons</taxon>
        <taxon>Gunneridae</taxon>
        <taxon>Pentapetalae</taxon>
        <taxon>rosids</taxon>
        <taxon>fabids</taxon>
        <taxon>Malpighiales</taxon>
        <taxon>Salicaceae</taxon>
        <taxon>Flacourtieae</taxon>
        <taxon>Dovyalis</taxon>
    </lineage>
</organism>
<accession>A0AAV1R262</accession>
<reference evidence="1 2" key="1">
    <citation type="submission" date="2024-01" db="EMBL/GenBank/DDBJ databases">
        <authorList>
            <person name="Waweru B."/>
        </authorList>
    </citation>
    <scope>NUCLEOTIDE SEQUENCE [LARGE SCALE GENOMIC DNA]</scope>
</reference>
<proteinExistence type="predicted"/>
<evidence type="ECO:0000313" key="2">
    <source>
        <dbReference type="Proteomes" id="UP001314170"/>
    </source>
</evidence>
<dbReference type="AlphaFoldDB" id="A0AAV1R262"/>
<sequence>MEDVEQAWRVLSCKRSVLLNVEDILGHSICAAWVDRVAKRIRGNSGSLERDRRASVVRAKYAISSDEDLLKVCAMFPELIHR</sequence>
<evidence type="ECO:0000313" key="1">
    <source>
        <dbReference type="EMBL" id="CAK7327007.1"/>
    </source>
</evidence>
<gene>
    <name evidence="1" type="ORF">DCAF_LOCUS4714</name>
</gene>
<name>A0AAV1R262_9ROSI</name>